<dbReference type="RefSeq" id="WP_092435096.1">
    <property type="nucleotide sequence ID" value="NZ_FMYP01000004.1"/>
</dbReference>
<organism evidence="2 3">
    <name type="scientific">Williamwhitmania taraxaci</name>
    <dbReference type="NCBI Taxonomy" id="1640674"/>
    <lineage>
        <taxon>Bacteria</taxon>
        <taxon>Pseudomonadati</taxon>
        <taxon>Bacteroidota</taxon>
        <taxon>Bacteroidia</taxon>
        <taxon>Bacteroidales</taxon>
        <taxon>Williamwhitmaniaceae</taxon>
        <taxon>Williamwhitmania</taxon>
    </lineage>
</organism>
<dbReference type="AlphaFoldDB" id="A0A1G6GW09"/>
<evidence type="ECO:0008006" key="4">
    <source>
        <dbReference type="Google" id="ProtNLM"/>
    </source>
</evidence>
<gene>
    <name evidence="2" type="ORF">SAMN05216323_100486</name>
</gene>
<dbReference type="OrthoDB" id="1119900at2"/>
<feature type="chain" id="PRO_5011775111" description="Peptidase MA superfamily protein" evidence="1">
    <location>
        <begin position="20"/>
        <end position="356"/>
    </location>
</feature>
<sequence length="356" mass="40241">MKTRISLILLLMLSMGGNAQPRLILHTEAVDSMMVWFGRGNPHYSVENLCTLPAHQLAGEALLSNIPDAMSLRAALLSFNPRDTIAGAQYVLPLAYKQRDSIAAFMKAINSRGFSTEVYNRIGSYFPAGYTSPRSYEVYFTTVGWEWGDAMCISYTINNGKYSMAESGTPTVLFNVTNVCITYGNTLRERLTTFSNVLSHELFHAQLEDFRKTHWQDIEGDSITYEALLIILNEGVAHFVADGEFIGKQYPSREFIRNNEIMAFAFMASKAAIFFDKNRPHEERLTAIKEGTYGKYWSKYMCITGLFMAYHIEQLEGREALQDCVKQGPVSFVRRYMALTEHNASLPKLPGLFAEI</sequence>
<accession>A0A1G6GW09</accession>
<proteinExistence type="predicted"/>
<dbReference type="InterPro" id="IPR043754">
    <property type="entry name" value="DUF5700"/>
</dbReference>
<name>A0A1G6GW09_9BACT</name>
<dbReference type="Pfam" id="PF18958">
    <property type="entry name" value="DUF5700"/>
    <property type="match status" value="1"/>
</dbReference>
<feature type="signal peptide" evidence="1">
    <location>
        <begin position="1"/>
        <end position="19"/>
    </location>
</feature>
<protein>
    <recommendedName>
        <fullName evidence="4">Peptidase MA superfamily protein</fullName>
    </recommendedName>
</protein>
<dbReference type="Proteomes" id="UP000199452">
    <property type="component" value="Unassembled WGS sequence"/>
</dbReference>
<keyword evidence="1" id="KW-0732">Signal</keyword>
<keyword evidence="3" id="KW-1185">Reference proteome</keyword>
<reference evidence="2 3" key="1">
    <citation type="submission" date="2016-09" db="EMBL/GenBank/DDBJ databases">
        <authorList>
            <person name="Capua I."/>
            <person name="De Benedictis P."/>
            <person name="Joannis T."/>
            <person name="Lombin L.H."/>
            <person name="Cattoli G."/>
        </authorList>
    </citation>
    <scope>NUCLEOTIDE SEQUENCE [LARGE SCALE GENOMIC DNA]</scope>
    <source>
        <strain evidence="2 3">A7P-90m</strain>
    </source>
</reference>
<evidence type="ECO:0000256" key="1">
    <source>
        <dbReference type="SAM" id="SignalP"/>
    </source>
</evidence>
<evidence type="ECO:0000313" key="2">
    <source>
        <dbReference type="EMBL" id="SDB86144.1"/>
    </source>
</evidence>
<evidence type="ECO:0000313" key="3">
    <source>
        <dbReference type="Proteomes" id="UP000199452"/>
    </source>
</evidence>
<dbReference type="EMBL" id="FMYP01000004">
    <property type="protein sequence ID" value="SDB86144.1"/>
    <property type="molecule type" value="Genomic_DNA"/>
</dbReference>